<dbReference type="RefSeq" id="WP_184147310.1">
    <property type="nucleotide sequence ID" value="NZ_JACHFM010000001.1"/>
</dbReference>
<dbReference type="InterPro" id="IPR023707">
    <property type="entry name" value="OM_assembly_BamA"/>
</dbReference>
<dbReference type="HAMAP" id="MF_01430">
    <property type="entry name" value="OM_assembly_BamA"/>
    <property type="match status" value="1"/>
</dbReference>
<keyword evidence="5 8" id="KW-0677">Repeat</keyword>
<dbReference type="Pfam" id="PF01103">
    <property type="entry name" value="Omp85"/>
    <property type="match status" value="1"/>
</dbReference>
<sequence>MLAAVLLTSVQPGGVLAQGTAVFSRVDVAGNQRIEADTVRVFAGIEPGAPVTPEQINLAVRKLYDTGLFESVDVMPEAGRLVITVKENPTINQIAFEGNDSLDDDKLNAVVQLRPRLAYSVVAAEADAQRIVQAYQQSGRYGATVRPVIIRQSENRVDLVYEIEEGRPTNVQRINFIGNEAFSDRQLRRAIQSGQTNWLSWLFGNVTYDADRMEVDKQMLRQFYLERGYIDFQVLSSTADIVRERNGFFLSFTVSEGERFNFGKMSVSSAIPGLPATVFQPLLSEVLGGGVYNVKQVDRVVQRMSYAAGQQGYAFVEIRPQVTRNPANHTVDINFQVVEGDRVFIERIDIHGNDRTLDRVVRRQFHVVEGDAFNAREVREAQRRIEGLQFFKTTKIDVRQGSEPGKALIDVEVEEQPTGSLTLGGAYSSGEGLAAQISVAERNFLGRGQTVTASFSGSSQFGNIEFGFFEPALFDRDLLGGFNIYYRQRDFSEQSFQTKSLGFEPKIGFPLSENGRLTLTYQISNDEIYNVLDSSSEIIRDEQGAMVTSAIGFTYAYDRRNSAVDPTAGFILTLTQEFAGLGGDTRYTKTQGNAKLYKSLFEEAVVVSAELEGGYIYATDGTRITDRFTTGGDSFRGFARNGLGPRDFCTAGDCVRGPDTQDVDEGLGGNAYSVLRLDASFPLGLPEQYGIYGGVFADAGSLWMLDNKDGSMGEVDDGFHMRSAVGLSLFIDTAFAPLRFNYAFPIQKEDYDETERFRFTLQTRF</sequence>
<evidence type="ECO:0000259" key="10">
    <source>
        <dbReference type="PROSITE" id="PS51779"/>
    </source>
</evidence>
<evidence type="ECO:0000256" key="5">
    <source>
        <dbReference type="ARBA" id="ARBA00022737"/>
    </source>
</evidence>
<proteinExistence type="inferred from homology"/>
<dbReference type="NCBIfam" id="TIGR03303">
    <property type="entry name" value="OM_YaeT"/>
    <property type="match status" value="1"/>
</dbReference>
<name>A0A840SIW4_9RHOB</name>
<dbReference type="InterPro" id="IPR039910">
    <property type="entry name" value="D15-like"/>
</dbReference>
<evidence type="ECO:0000313" key="11">
    <source>
        <dbReference type="EMBL" id="MBB5220884.1"/>
    </source>
</evidence>
<organism evidence="11 12">
    <name type="scientific">Amaricoccus macauensis</name>
    <dbReference type="NCBI Taxonomy" id="57001"/>
    <lineage>
        <taxon>Bacteria</taxon>
        <taxon>Pseudomonadati</taxon>
        <taxon>Pseudomonadota</taxon>
        <taxon>Alphaproteobacteria</taxon>
        <taxon>Rhodobacterales</taxon>
        <taxon>Paracoccaceae</taxon>
        <taxon>Amaricoccus</taxon>
    </lineage>
</organism>
<keyword evidence="2 8" id="KW-1134">Transmembrane beta strand</keyword>
<feature type="domain" description="POTRA" evidence="10">
    <location>
        <begin position="343"/>
        <end position="416"/>
    </location>
</feature>
<protein>
    <recommendedName>
        <fullName evidence="8 9">Outer membrane protein assembly factor BamA</fullName>
    </recommendedName>
</protein>
<dbReference type="Gene3D" id="2.40.160.50">
    <property type="entry name" value="membrane protein fhac: a member of the omp85/tpsb transporter family"/>
    <property type="match status" value="1"/>
</dbReference>
<comment type="subcellular location">
    <subcellularLocation>
        <location evidence="8">Cell outer membrane</location>
    </subcellularLocation>
    <subcellularLocation>
        <location evidence="1">Membrane</location>
    </subcellularLocation>
</comment>
<dbReference type="GO" id="GO:0043165">
    <property type="term" value="P:Gram-negative-bacterium-type cell outer membrane assembly"/>
    <property type="evidence" value="ECO:0007669"/>
    <property type="project" value="UniProtKB-UniRule"/>
</dbReference>
<dbReference type="EMBL" id="JACHFM010000001">
    <property type="protein sequence ID" value="MBB5220884.1"/>
    <property type="molecule type" value="Genomic_DNA"/>
</dbReference>
<keyword evidence="4 8" id="KW-0732">Signal</keyword>
<evidence type="ECO:0000313" key="12">
    <source>
        <dbReference type="Proteomes" id="UP000549457"/>
    </source>
</evidence>
<dbReference type="PIRSF" id="PIRSF006076">
    <property type="entry name" value="OM_assembly_OMP85"/>
    <property type="match status" value="1"/>
</dbReference>
<keyword evidence="12" id="KW-1185">Reference proteome</keyword>
<accession>A0A840SIW4</accession>
<evidence type="ECO:0000256" key="3">
    <source>
        <dbReference type="ARBA" id="ARBA00022692"/>
    </source>
</evidence>
<comment type="similarity">
    <text evidence="8">Belongs to the BamA family.</text>
</comment>
<evidence type="ECO:0000256" key="7">
    <source>
        <dbReference type="ARBA" id="ARBA00023237"/>
    </source>
</evidence>
<evidence type="ECO:0000256" key="8">
    <source>
        <dbReference type="HAMAP-Rule" id="MF_01430"/>
    </source>
</evidence>
<keyword evidence="6 8" id="KW-0472">Membrane</keyword>
<dbReference type="PANTHER" id="PTHR12815:SF23">
    <property type="entry name" value="OUTER MEMBRANE PROTEIN ASSEMBLY FACTOR BAMA"/>
    <property type="match status" value="1"/>
</dbReference>
<dbReference type="GO" id="GO:0051205">
    <property type="term" value="P:protein insertion into membrane"/>
    <property type="evidence" value="ECO:0007669"/>
    <property type="project" value="UniProtKB-UniRule"/>
</dbReference>
<keyword evidence="3 8" id="KW-0812">Transmembrane</keyword>
<gene>
    <name evidence="8" type="primary">bamA</name>
    <name evidence="11" type="ORF">HNP73_000805</name>
</gene>
<comment type="caution">
    <text evidence="11">The sequence shown here is derived from an EMBL/GenBank/DDBJ whole genome shotgun (WGS) entry which is preliminary data.</text>
</comment>
<evidence type="ECO:0000256" key="1">
    <source>
        <dbReference type="ARBA" id="ARBA00004370"/>
    </source>
</evidence>
<keyword evidence="7 8" id="KW-0998">Cell outer membrane</keyword>
<evidence type="ECO:0000256" key="4">
    <source>
        <dbReference type="ARBA" id="ARBA00022729"/>
    </source>
</evidence>
<feature type="domain" description="POTRA" evidence="10">
    <location>
        <begin position="89"/>
        <end position="166"/>
    </location>
</feature>
<comment type="function">
    <text evidence="8">Part of the outer membrane protein assembly complex, which is involved in assembly and insertion of beta-barrel proteins into the outer membrane.</text>
</comment>
<feature type="domain" description="POTRA" evidence="10">
    <location>
        <begin position="21"/>
        <end position="88"/>
    </location>
</feature>
<dbReference type="PROSITE" id="PS51779">
    <property type="entry name" value="POTRA"/>
    <property type="match status" value="3"/>
</dbReference>
<evidence type="ECO:0000256" key="6">
    <source>
        <dbReference type="ARBA" id="ARBA00023136"/>
    </source>
</evidence>
<dbReference type="InterPro" id="IPR000184">
    <property type="entry name" value="Bac_surfAg_D15"/>
</dbReference>
<dbReference type="GO" id="GO:0009279">
    <property type="term" value="C:cell outer membrane"/>
    <property type="evidence" value="ECO:0007669"/>
    <property type="project" value="UniProtKB-SubCell"/>
</dbReference>
<evidence type="ECO:0000256" key="2">
    <source>
        <dbReference type="ARBA" id="ARBA00022452"/>
    </source>
</evidence>
<dbReference type="PANTHER" id="PTHR12815">
    <property type="entry name" value="SORTING AND ASSEMBLY MACHINERY SAMM50 PROTEIN FAMILY MEMBER"/>
    <property type="match status" value="1"/>
</dbReference>
<dbReference type="InterPro" id="IPR010827">
    <property type="entry name" value="BamA/TamA_POTRA"/>
</dbReference>
<dbReference type="Gene3D" id="3.10.20.310">
    <property type="entry name" value="membrane protein fhac"/>
    <property type="match status" value="5"/>
</dbReference>
<reference evidence="11 12" key="1">
    <citation type="submission" date="2020-08" db="EMBL/GenBank/DDBJ databases">
        <title>Genomic Encyclopedia of Type Strains, Phase IV (KMG-IV): sequencing the most valuable type-strain genomes for metagenomic binning, comparative biology and taxonomic classification.</title>
        <authorList>
            <person name="Goeker M."/>
        </authorList>
    </citation>
    <scope>NUCLEOTIDE SEQUENCE [LARGE SCALE GENOMIC DNA]</scope>
    <source>
        <strain evidence="11 12">DSM 101730</strain>
    </source>
</reference>
<comment type="subunit">
    <text evidence="8">Part of the Bam complex.</text>
</comment>
<dbReference type="AlphaFoldDB" id="A0A840SIW4"/>
<evidence type="ECO:0000256" key="9">
    <source>
        <dbReference type="NCBIfam" id="TIGR03303"/>
    </source>
</evidence>
<dbReference type="Proteomes" id="UP000549457">
    <property type="component" value="Unassembled WGS sequence"/>
</dbReference>
<dbReference type="Pfam" id="PF07244">
    <property type="entry name" value="POTRA"/>
    <property type="match status" value="5"/>
</dbReference>
<dbReference type="InterPro" id="IPR034746">
    <property type="entry name" value="POTRA"/>
</dbReference>